<dbReference type="Gramene" id="rna-AYBTSS11_LOCUS9532">
    <property type="protein sequence ID" value="CAJ1940113.1"/>
    <property type="gene ID" value="gene-AYBTSS11_LOCUS9532"/>
</dbReference>
<gene>
    <name evidence="2" type="ORF">AYBTSS11_LOCUS9532</name>
</gene>
<proteinExistence type="predicted"/>
<keyword evidence="3" id="KW-1185">Reference proteome</keyword>
<accession>A0AA86SHH4</accession>
<keyword evidence="1" id="KW-0812">Transmembrane</keyword>
<sequence>MLNLHCAFHRTLYHVSMSPSTVSPSWPPSHPHVLSLVHHTLYCISFMLVIMSLQPHHVFCRIPWPLSRHITFCHVLVTPLHPSMCLLSRPLPHPSLHPLTLCHVIHQTSSLSVAYSPSVILSYGYSCLIIVVIELFVELLF</sequence>
<evidence type="ECO:0000313" key="2">
    <source>
        <dbReference type="EMBL" id="CAJ1940113.1"/>
    </source>
</evidence>
<feature type="transmembrane region" description="Helical" evidence="1">
    <location>
        <begin position="120"/>
        <end position="140"/>
    </location>
</feature>
<dbReference type="EMBL" id="OY731400">
    <property type="protein sequence ID" value="CAJ1940113.1"/>
    <property type="molecule type" value="Genomic_DNA"/>
</dbReference>
<organism evidence="2 3">
    <name type="scientific">Sphenostylis stenocarpa</name>
    <dbReference type="NCBI Taxonomy" id="92480"/>
    <lineage>
        <taxon>Eukaryota</taxon>
        <taxon>Viridiplantae</taxon>
        <taxon>Streptophyta</taxon>
        <taxon>Embryophyta</taxon>
        <taxon>Tracheophyta</taxon>
        <taxon>Spermatophyta</taxon>
        <taxon>Magnoliopsida</taxon>
        <taxon>eudicotyledons</taxon>
        <taxon>Gunneridae</taxon>
        <taxon>Pentapetalae</taxon>
        <taxon>rosids</taxon>
        <taxon>fabids</taxon>
        <taxon>Fabales</taxon>
        <taxon>Fabaceae</taxon>
        <taxon>Papilionoideae</taxon>
        <taxon>50 kb inversion clade</taxon>
        <taxon>NPAAA clade</taxon>
        <taxon>indigoferoid/millettioid clade</taxon>
        <taxon>Phaseoleae</taxon>
        <taxon>Sphenostylis</taxon>
    </lineage>
</organism>
<protein>
    <submittedName>
        <fullName evidence="2">Uncharacterized protein</fullName>
    </submittedName>
</protein>
<keyword evidence="1" id="KW-0472">Membrane</keyword>
<dbReference type="AlphaFoldDB" id="A0AA86SHH4"/>
<name>A0AA86SHH4_9FABA</name>
<evidence type="ECO:0000313" key="3">
    <source>
        <dbReference type="Proteomes" id="UP001189624"/>
    </source>
</evidence>
<evidence type="ECO:0000256" key="1">
    <source>
        <dbReference type="SAM" id="Phobius"/>
    </source>
</evidence>
<reference evidence="2" key="1">
    <citation type="submission" date="2023-10" db="EMBL/GenBank/DDBJ databases">
        <authorList>
            <person name="Domelevo Entfellner J.-B."/>
        </authorList>
    </citation>
    <scope>NUCLEOTIDE SEQUENCE</scope>
</reference>
<keyword evidence="1" id="KW-1133">Transmembrane helix</keyword>
<dbReference type="Proteomes" id="UP001189624">
    <property type="component" value="Chromosome 3"/>
</dbReference>